<keyword evidence="1" id="KW-0804">Transcription</keyword>
<dbReference type="EMBL" id="JACIFD010000001">
    <property type="protein sequence ID" value="MBB4070871.1"/>
    <property type="molecule type" value="Genomic_DNA"/>
</dbReference>
<proteinExistence type="inferred from homology"/>
<comment type="function">
    <text evidence="1">Binds to RNA polymerase (RNAP), stimulating transcription from principal, but not alternative sigma factor promoters.</text>
</comment>
<gene>
    <name evidence="1" type="primary">rbpA</name>
    <name evidence="3" type="ORF">F5897_000147</name>
</gene>
<dbReference type="HAMAP" id="MF_01483">
    <property type="entry name" value="RbpA"/>
    <property type="match status" value="1"/>
</dbReference>
<sequence length="127" mass="14049">MSGTQAIRGARVGSGPMGELDHGARAERITVSYWDALGNETVRSYAADINPDDIPEQIDSPTTGLPAGRDKNNPPQPEKTEPYKTHLAYVKERRTPEEGERLLEQALQKLRERRGLVRAAAAELDKK</sequence>
<dbReference type="GO" id="GO:0045893">
    <property type="term" value="P:positive regulation of DNA-templated transcription"/>
    <property type="evidence" value="ECO:0007669"/>
    <property type="project" value="UniProtKB-UniRule"/>
</dbReference>
<feature type="region of interest" description="Disordered" evidence="2">
    <location>
        <begin position="48"/>
        <end position="85"/>
    </location>
</feature>
<reference evidence="3" key="1">
    <citation type="submission" date="2020-08" db="EMBL/GenBank/DDBJ databases">
        <title>Sequencing the genomes of 1000 actinobacteria strains.</title>
        <authorList>
            <person name="Klenk H.-P."/>
        </authorList>
    </citation>
    <scope>NUCLEOTIDE SEQUENCE [LARGE SCALE GENOMIC DNA]</scope>
    <source>
        <strain evidence="3">DSM 27064</strain>
    </source>
</reference>
<comment type="caution">
    <text evidence="1">Lacks conserved residue(s) required for the propagation of feature annotation.</text>
</comment>
<keyword evidence="4" id="KW-1185">Reference proteome</keyword>
<evidence type="ECO:0000313" key="3">
    <source>
        <dbReference type="EMBL" id="MBB4070871.1"/>
    </source>
</evidence>
<feature type="region of interest" description="Disordered" evidence="2">
    <location>
        <begin position="1"/>
        <end position="20"/>
    </location>
</feature>
<dbReference type="Pfam" id="PF13397">
    <property type="entry name" value="RbpA"/>
    <property type="match status" value="1"/>
</dbReference>
<dbReference type="Gene3D" id="2.20.28.270">
    <property type="entry name" value="RNA polymerase-binding protein A"/>
    <property type="match status" value="1"/>
</dbReference>
<comment type="caution">
    <text evidence="3">The sequence shown here is derived from an EMBL/GenBank/DDBJ whole genome shotgun (WGS) entry which is preliminary data.</text>
</comment>
<keyword evidence="1" id="KW-0805">Transcription regulation</keyword>
<feature type="compositionally biased region" description="Basic and acidic residues" evidence="2">
    <location>
        <begin position="68"/>
        <end position="85"/>
    </location>
</feature>
<comment type="subunit">
    <text evidence="1">Forms a complex with the RNAP catalytic core and with free principal sigma factors.</text>
</comment>
<evidence type="ECO:0000313" key="4">
    <source>
        <dbReference type="Proteomes" id="UP000571183"/>
    </source>
</evidence>
<accession>A0A840DBK2</accession>
<comment type="similarity">
    <text evidence="1">Belongs to the RNA polymerase-binding protein RbpA family.</text>
</comment>
<protein>
    <recommendedName>
        <fullName evidence="1">RNA polymerase-binding protein RbpA</fullName>
    </recommendedName>
</protein>
<dbReference type="InterPro" id="IPR025182">
    <property type="entry name" value="RNApol-bd_RbpA"/>
</dbReference>
<dbReference type="AlphaFoldDB" id="A0A840DBK2"/>
<name>A0A840DBK2_9MICO</name>
<dbReference type="GO" id="GO:0001000">
    <property type="term" value="F:bacterial-type RNA polymerase core enzyme binding"/>
    <property type="evidence" value="ECO:0007669"/>
    <property type="project" value="UniProtKB-UniRule"/>
</dbReference>
<evidence type="ECO:0000256" key="2">
    <source>
        <dbReference type="SAM" id="MobiDB-lite"/>
    </source>
</evidence>
<dbReference type="InterPro" id="IPR038638">
    <property type="entry name" value="RbpA_sf"/>
</dbReference>
<evidence type="ECO:0000256" key="1">
    <source>
        <dbReference type="HAMAP-Rule" id="MF_01483"/>
    </source>
</evidence>
<dbReference type="Proteomes" id="UP000571183">
    <property type="component" value="Unassembled WGS sequence"/>
</dbReference>
<dbReference type="RefSeq" id="WP_124824046.1">
    <property type="nucleotide sequence ID" value="NZ_JACIFD010000001.1"/>
</dbReference>
<organism evidence="3 4">
    <name type="scientific">Canibacter oris</name>
    <dbReference type="NCBI Taxonomy" id="1365628"/>
    <lineage>
        <taxon>Bacteria</taxon>
        <taxon>Bacillati</taxon>
        <taxon>Actinomycetota</taxon>
        <taxon>Actinomycetes</taxon>
        <taxon>Micrococcales</taxon>
        <taxon>Microbacteriaceae</taxon>
        <taxon>Canibacter</taxon>
    </lineage>
</organism>